<dbReference type="Pfam" id="PF00646">
    <property type="entry name" value="F-box"/>
    <property type="match status" value="1"/>
</dbReference>
<evidence type="ECO:0000259" key="1">
    <source>
        <dbReference type="PROSITE" id="PS50181"/>
    </source>
</evidence>
<keyword evidence="3" id="KW-1185">Reference proteome</keyword>
<protein>
    <recommendedName>
        <fullName evidence="1">F-box domain-containing protein</fullName>
    </recommendedName>
</protein>
<dbReference type="PROSITE" id="PS50181">
    <property type="entry name" value="FBOX"/>
    <property type="match status" value="1"/>
</dbReference>
<accession>A0AAE9JMQ6</accession>
<dbReference type="PANTHER" id="PTHR23062">
    <property type="entry name" value="HYPOTHETICAL PROTEIN C.ELEGANS"/>
    <property type="match status" value="1"/>
</dbReference>
<reference evidence="2 3" key="1">
    <citation type="submission" date="2022-04" db="EMBL/GenBank/DDBJ databases">
        <title>Chromosome-level reference genomes for two strains of Caenorhabditis briggsae: an improved platform for comparative genomics.</title>
        <authorList>
            <person name="Stevens L."/>
            <person name="Andersen E."/>
        </authorList>
    </citation>
    <scope>NUCLEOTIDE SEQUENCE [LARGE SCALE GENOMIC DNA]</scope>
    <source>
        <strain evidence="2">VX34</strain>
        <tissue evidence="2">Whole-organism</tissue>
    </source>
</reference>
<organism evidence="2 3">
    <name type="scientific">Caenorhabditis briggsae</name>
    <dbReference type="NCBI Taxonomy" id="6238"/>
    <lineage>
        <taxon>Eukaryota</taxon>
        <taxon>Metazoa</taxon>
        <taxon>Ecdysozoa</taxon>
        <taxon>Nematoda</taxon>
        <taxon>Chromadorea</taxon>
        <taxon>Rhabditida</taxon>
        <taxon>Rhabditina</taxon>
        <taxon>Rhabditomorpha</taxon>
        <taxon>Rhabditoidea</taxon>
        <taxon>Rhabditidae</taxon>
        <taxon>Peloderinae</taxon>
        <taxon>Caenorhabditis</taxon>
    </lineage>
</organism>
<dbReference type="PANTHER" id="PTHR23062:SF3">
    <property type="entry name" value="ANF_RECEPTOR DOMAIN-CONTAINING PROTEIN-RELATED"/>
    <property type="match status" value="1"/>
</dbReference>
<dbReference type="Proteomes" id="UP000829354">
    <property type="component" value="Chromosome V"/>
</dbReference>
<dbReference type="CDD" id="cd22150">
    <property type="entry name" value="F-box_CeFBXA-like"/>
    <property type="match status" value="1"/>
</dbReference>
<evidence type="ECO:0000313" key="2">
    <source>
        <dbReference type="EMBL" id="UMM37464.1"/>
    </source>
</evidence>
<dbReference type="Pfam" id="PF23673">
    <property type="entry name" value="DUF7154"/>
    <property type="match status" value="1"/>
</dbReference>
<sequence length="657" mass="75851">MTSSLDHMPAIVLNLVLEKCEFREIVSLRKVCRSLRNFIESTAPDLKLPCIILKVYDSKITINYGNDLNIRYLKLENGVGVGLQEDTKFTVLENANLSDVVIEDLKFALTFQKSKMEQFSLRWDLKEEFDTGDFVKRLENILESNSLSTRAFHMEAHNQTEILSLLSNLDSQLLEELWVFNPDKQNPGGFFDLDQVVDLDQWRNIKSIGIPTFSISENLLPKFSHFVWCVLSFEEISLESVVALKKALLQSPTFQICDFYYKSLKATDEQVEEEFGVPQLETRGKKWFSNIEGSEQMLEIVQEKGIYSRFLFSKTMENEKKNSSKFCYYKTFEQFYRPEKDAGCTRRTNSTILAAYSNDLDEYDVNMLRSSIVFDNFIFYGYSMFANVRFDVKVEEEIQYHSDRFSFNASMSARMPDPSLGYNDTTTGSDVFNVLQKFLHNKQAPICGALVYIVAKRYPNDKALTDLITQLRDNHIFVYIVAHNVRSGGGYNPEALYEVADKTNGFCIFNSGVNFWVSVSDLSYVNYRPYQFQSQTFNVSGTGRLELPVWQTPNPTQYSEQMLVVIIVQNHSLSNFISLNYTIENTDKSFVFVGPNQSSGYPRFGTGILAQPQLNGSTDYKWTIDYHYSNNEPQQIETRLYSNYYHDFLPLPPMRLC</sequence>
<dbReference type="InterPro" id="IPR001810">
    <property type="entry name" value="F-box_dom"/>
</dbReference>
<dbReference type="Pfam" id="PF01827">
    <property type="entry name" value="FTH"/>
    <property type="match status" value="1"/>
</dbReference>
<dbReference type="InterPro" id="IPR002900">
    <property type="entry name" value="DUF38/FTH_CAE_spp"/>
</dbReference>
<gene>
    <name evidence="2" type="ORF">L5515_009213</name>
</gene>
<name>A0AAE9JMQ6_CAEBR</name>
<evidence type="ECO:0000313" key="3">
    <source>
        <dbReference type="Proteomes" id="UP000829354"/>
    </source>
</evidence>
<feature type="domain" description="F-box" evidence="1">
    <location>
        <begin position="2"/>
        <end position="48"/>
    </location>
</feature>
<dbReference type="SMART" id="SM00256">
    <property type="entry name" value="FBOX"/>
    <property type="match status" value="1"/>
</dbReference>
<dbReference type="EMBL" id="CP092624">
    <property type="protein sequence ID" value="UMM37464.1"/>
    <property type="molecule type" value="Genomic_DNA"/>
</dbReference>
<dbReference type="InterPro" id="IPR055578">
    <property type="entry name" value="DUF7154"/>
</dbReference>
<dbReference type="AlphaFoldDB" id="A0AAE9JMQ6"/>
<proteinExistence type="predicted"/>